<protein>
    <submittedName>
        <fullName evidence="2">Uncharacterized protein</fullName>
    </submittedName>
</protein>
<sequence length="451" mass="49627">MATETLLSREILAILERWKDATDGVYTLNAASIEIAERLRDRVEQGHELHKAYLRLRAILPGAFKTPFAPSSAQVFEVTEAAARAAVESHLMTAGTAEDMRERAAQVVESHHRAAEFGRTEPYDGDEIAAAIRALPTASTEGGGRAADRWLVWRGAIEGYDASVTAATVALGKLRDLKTPTDDETTARHLLWIVGLDHIWEHVKALRSALAAAPPPAAEPAKANWIDRAAYCATEILKRLDHHFPDKPAFRGEGDHDGLSPGHLKFLAVSLVRRELNSETKACRWLGWLQAGAVLHGITTLEDMKELNLASGEIVPRMFDTGFQSRNAVWMEECFRDDPTDLPERAARFGEESLELLQAAGMTREQVLQLVDYVFARPVGEPGQEIGGTLTCLAGLATLLRFDMAACGERELERVSTPEIMAKIRGKRSRRHGRGPLPGTSEVDLVPVRED</sequence>
<dbReference type="EMBL" id="BPQR01000076">
    <property type="protein sequence ID" value="GJE08371.1"/>
    <property type="molecule type" value="Genomic_DNA"/>
</dbReference>
<feature type="region of interest" description="Disordered" evidence="1">
    <location>
        <begin position="425"/>
        <end position="451"/>
    </location>
</feature>
<keyword evidence="3" id="KW-1185">Reference proteome</keyword>
<evidence type="ECO:0000313" key="2">
    <source>
        <dbReference type="EMBL" id="GJE08371.1"/>
    </source>
</evidence>
<comment type="caution">
    <text evidence="2">The sequence shown here is derived from an EMBL/GenBank/DDBJ whole genome shotgun (WGS) entry which is preliminary data.</text>
</comment>
<organism evidence="2 3">
    <name type="scientific">Methylobacterium jeotgali</name>
    <dbReference type="NCBI Taxonomy" id="381630"/>
    <lineage>
        <taxon>Bacteria</taxon>
        <taxon>Pseudomonadati</taxon>
        <taxon>Pseudomonadota</taxon>
        <taxon>Alphaproteobacteria</taxon>
        <taxon>Hyphomicrobiales</taxon>
        <taxon>Methylobacteriaceae</taxon>
        <taxon>Methylobacterium</taxon>
    </lineage>
</organism>
<reference evidence="2" key="2">
    <citation type="submission" date="2021-08" db="EMBL/GenBank/DDBJ databases">
        <authorList>
            <person name="Tani A."/>
            <person name="Ola A."/>
            <person name="Ogura Y."/>
            <person name="Katsura K."/>
            <person name="Hayashi T."/>
        </authorList>
    </citation>
    <scope>NUCLEOTIDE SEQUENCE</scope>
    <source>
        <strain evidence="2">LMG 23639</strain>
    </source>
</reference>
<evidence type="ECO:0000256" key="1">
    <source>
        <dbReference type="SAM" id="MobiDB-lite"/>
    </source>
</evidence>
<dbReference type="Proteomes" id="UP001055102">
    <property type="component" value="Unassembled WGS sequence"/>
</dbReference>
<evidence type="ECO:0000313" key="3">
    <source>
        <dbReference type="Proteomes" id="UP001055102"/>
    </source>
</evidence>
<proteinExistence type="predicted"/>
<feature type="compositionally biased region" description="Basic residues" evidence="1">
    <location>
        <begin position="425"/>
        <end position="434"/>
    </location>
</feature>
<reference evidence="2" key="1">
    <citation type="journal article" date="2021" name="Front. Microbiol.">
        <title>Comprehensive Comparative Genomics and Phenotyping of Methylobacterium Species.</title>
        <authorList>
            <person name="Alessa O."/>
            <person name="Ogura Y."/>
            <person name="Fujitani Y."/>
            <person name="Takami H."/>
            <person name="Hayashi T."/>
            <person name="Sahin N."/>
            <person name="Tani A."/>
        </authorList>
    </citation>
    <scope>NUCLEOTIDE SEQUENCE</scope>
    <source>
        <strain evidence="2">LMG 23639</strain>
    </source>
</reference>
<accession>A0ABQ4T1N7</accession>
<gene>
    <name evidence="2" type="ORF">AOPFMNJM_3708</name>
</gene>
<name>A0ABQ4T1N7_9HYPH</name>
<dbReference type="RefSeq" id="WP_238278060.1">
    <property type="nucleotide sequence ID" value="NZ_BPQR01000076.1"/>
</dbReference>